<dbReference type="EMBL" id="JBHFNQ010000016">
    <property type="protein sequence ID" value="MFB2875635.1"/>
    <property type="molecule type" value="Genomic_DNA"/>
</dbReference>
<proteinExistence type="predicted"/>
<dbReference type="InterPro" id="IPR009959">
    <property type="entry name" value="Cyclase_SnoaL-like"/>
</dbReference>
<organism evidence="1 2">
    <name type="scientific">Floridaenema aerugineum BLCC-F46</name>
    <dbReference type="NCBI Taxonomy" id="3153654"/>
    <lineage>
        <taxon>Bacteria</taxon>
        <taxon>Bacillati</taxon>
        <taxon>Cyanobacteriota</taxon>
        <taxon>Cyanophyceae</taxon>
        <taxon>Oscillatoriophycideae</taxon>
        <taxon>Aerosakkonematales</taxon>
        <taxon>Aerosakkonemataceae</taxon>
        <taxon>Floridanema</taxon>
        <taxon>Floridanema aerugineum</taxon>
    </lineage>
</organism>
<dbReference type="RefSeq" id="WP_413268794.1">
    <property type="nucleotide sequence ID" value="NZ_JBHFNQ010000016.1"/>
</dbReference>
<protein>
    <submittedName>
        <fullName evidence="1">Ester cyclase</fullName>
    </submittedName>
</protein>
<keyword evidence="2" id="KW-1185">Reference proteome</keyword>
<gene>
    <name evidence="1" type="ORF">ACE1CC_01965</name>
</gene>
<sequence length="159" mass="17661">MLIEQNKALVLQFYKAFDDRKIEQALDILAPDFTAHLAGIPKPLNWEEFKQFGMSFYLAFSQGQHTFDQVIISGDKVVTHGTFTATHLGEFQGIPPTGKQISLSIMHIDKVENGKIVEHWGQGDALGLMQQLGIVFLPGPKLLPQILKGGVSRLFKKSA</sequence>
<accession>A0ABV4WYP1</accession>
<evidence type="ECO:0000313" key="1">
    <source>
        <dbReference type="EMBL" id="MFB2875635.1"/>
    </source>
</evidence>
<dbReference type="InterPro" id="IPR032710">
    <property type="entry name" value="NTF2-like_dom_sf"/>
</dbReference>
<dbReference type="Gene3D" id="3.10.450.50">
    <property type="match status" value="1"/>
</dbReference>
<dbReference type="Proteomes" id="UP001576774">
    <property type="component" value="Unassembled WGS sequence"/>
</dbReference>
<comment type="caution">
    <text evidence="1">The sequence shown here is derived from an EMBL/GenBank/DDBJ whole genome shotgun (WGS) entry which is preliminary data.</text>
</comment>
<evidence type="ECO:0000313" key="2">
    <source>
        <dbReference type="Proteomes" id="UP001576774"/>
    </source>
</evidence>
<reference evidence="1 2" key="1">
    <citation type="submission" date="2024-09" db="EMBL/GenBank/DDBJ databases">
        <title>Floridaenema gen nov. (Aerosakkonemataceae, Aerosakkonematales ord. nov., Cyanobacteria) from benthic tropical and subtropical fresh waters, with the description of four new species.</title>
        <authorList>
            <person name="Moretto J.A."/>
            <person name="Berthold D.E."/>
            <person name="Lefler F.W."/>
            <person name="Huang I.-S."/>
            <person name="Laughinghouse H. IV."/>
        </authorList>
    </citation>
    <scope>NUCLEOTIDE SEQUENCE [LARGE SCALE GENOMIC DNA]</scope>
    <source>
        <strain evidence="1 2">BLCC-F46</strain>
    </source>
</reference>
<dbReference type="SUPFAM" id="SSF54427">
    <property type="entry name" value="NTF2-like"/>
    <property type="match status" value="1"/>
</dbReference>
<dbReference type="PANTHER" id="PTHR38436:SF1">
    <property type="entry name" value="ESTER CYCLASE"/>
    <property type="match status" value="1"/>
</dbReference>
<dbReference type="Pfam" id="PF07366">
    <property type="entry name" value="SnoaL"/>
    <property type="match status" value="1"/>
</dbReference>
<dbReference type="PANTHER" id="PTHR38436">
    <property type="entry name" value="POLYKETIDE CYCLASE SNOAL-LIKE DOMAIN"/>
    <property type="match status" value="1"/>
</dbReference>
<name>A0ABV4WYP1_9CYAN</name>